<evidence type="ECO:0000259" key="8">
    <source>
        <dbReference type="PROSITE" id="PS50048"/>
    </source>
</evidence>
<dbReference type="SUPFAM" id="SSF57701">
    <property type="entry name" value="Zn2/Cys6 DNA-binding domain"/>
    <property type="match status" value="1"/>
</dbReference>
<dbReference type="GO" id="GO:0008270">
    <property type="term" value="F:zinc ion binding"/>
    <property type="evidence" value="ECO:0007669"/>
    <property type="project" value="InterPro"/>
</dbReference>
<feature type="compositionally biased region" description="Polar residues" evidence="7">
    <location>
        <begin position="71"/>
        <end position="83"/>
    </location>
</feature>
<feature type="domain" description="Zn(2)-C6 fungal-type" evidence="8">
    <location>
        <begin position="146"/>
        <end position="176"/>
    </location>
</feature>
<sequence length="1024" mass="112940">MSMSPNTSPSFDTPGNSFPDLDTSIQSFAAPFDPTQILSPPMHNAPFHFSIPELGDSQSPSSAHFHHRMSIGSSGHLPNQLQPGSIGDSDAVSPASGQDPGSVGPATNASAGQLGADDQKDKNDPSPAWAELKTKAGKERKRLPLACIACRRKKIRCSGEKPACKHCLRSRIPCVYKVTTRKAAPRTDYMAMLDKRLKRMEERVIKIVPKEDQGRIGTIGRAVVKPAIPGLPSKNEKKRPADAAFGDDINDWSKSKSGGSAEARLKIGPQEQDERRLLQEGADQLPSHELQIHLAEVYFDYVYGQSYHLLHKPSFMRKLEVGQVPPVLILAVCAISARFSSHPDVKTEPAFLRGENWASAAREIALKRYDSPNITILIVYLILGLHEFGTCQGGRSWMLGGMAQRMAYALQLHKDLDHDTSTRASGNTAELTFTDREIRRRTMWACFMMDRFNSSGTERPLFVNDQYIQAQLPVKEHFFQFEIPGTTEILEGPVSGDVERTGSHALSATENMGVAAYIVRLVAIWGRVIRYMNLGGRERDKEPMWSTQSEFHAIKEAVREWQSTLPTWLYWSQENLETHASEKIANQFIFMHLICNQIICFTNRFALPSPGSKSASLRDTPQTFITESGRAALDAANQISILVNEAMDHRVIAPFAGYCAFFSSTVHIYGVFSKNPALEASSKQNLATNIKYLTRMKKHWGMFHFVTENLKDLYRKHADAAFRGAQAGGNQKPQETIFQYGDWFDRYPHGVSGTDYEEPVTADVKKEPGSDAVLGQKNDLQSVEEFFSKLSPPSRTAKQKAPRKKRGKAETQPKAADGQAAGASGSASATSGFPTQEQNQALSQAQAQAQRQRPAATVSQMAAGSMNSNFGVMSPQNNTNFPAELAMMQQRQQTDQQQQHQHHQYNNLLNLDTNMPISPYSNLDPSSNSANPFSIDLNAFDFGMNSNAPWDNQGHSSAWFMPFNVDPPSVGPGSLGDDAGGLFAADSVGGFDVNSLFPDFGGAHPGLLMPEHGFEDNNNNNNKE</sequence>
<gene>
    <name evidence="9" type="ORF">D6C84_04055</name>
</gene>
<protein>
    <recommendedName>
        <fullName evidence="8">Zn(2)-C6 fungal-type domain-containing protein</fullName>
    </recommendedName>
</protein>
<comment type="caution">
    <text evidence="9">The sequence shown here is derived from an EMBL/GenBank/DDBJ whole genome shotgun (WGS) entry which is preliminary data.</text>
</comment>
<dbReference type="Gene3D" id="4.10.240.10">
    <property type="entry name" value="Zn(2)-C6 fungal-type DNA-binding domain"/>
    <property type="match status" value="1"/>
</dbReference>
<keyword evidence="2" id="KW-0479">Metal-binding</keyword>
<keyword evidence="5" id="KW-0804">Transcription</keyword>
<accession>A0A4S9Y116</accession>
<organism evidence="9 10">
    <name type="scientific">Aureobasidium pullulans</name>
    <name type="common">Black yeast</name>
    <name type="synonym">Pullularia pullulans</name>
    <dbReference type="NCBI Taxonomy" id="5580"/>
    <lineage>
        <taxon>Eukaryota</taxon>
        <taxon>Fungi</taxon>
        <taxon>Dikarya</taxon>
        <taxon>Ascomycota</taxon>
        <taxon>Pezizomycotina</taxon>
        <taxon>Dothideomycetes</taxon>
        <taxon>Dothideomycetidae</taxon>
        <taxon>Dothideales</taxon>
        <taxon>Saccotheciaceae</taxon>
        <taxon>Aureobasidium</taxon>
    </lineage>
</organism>
<dbReference type="InterPro" id="IPR001138">
    <property type="entry name" value="Zn2Cys6_DnaBD"/>
</dbReference>
<feature type="region of interest" description="Disordered" evidence="7">
    <location>
        <begin position="786"/>
        <end position="861"/>
    </location>
</feature>
<dbReference type="InterPro" id="IPR050815">
    <property type="entry name" value="TF_fung"/>
</dbReference>
<keyword evidence="6" id="KW-0539">Nucleus</keyword>
<feature type="compositionally biased region" description="Basic residues" evidence="7">
    <location>
        <begin position="797"/>
        <end position="807"/>
    </location>
</feature>
<dbReference type="Proteomes" id="UP000310039">
    <property type="component" value="Unassembled WGS sequence"/>
</dbReference>
<evidence type="ECO:0000256" key="5">
    <source>
        <dbReference type="ARBA" id="ARBA00023163"/>
    </source>
</evidence>
<feature type="region of interest" description="Disordered" evidence="7">
    <location>
        <begin position="49"/>
        <end position="128"/>
    </location>
</feature>
<comment type="subcellular location">
    <subcellularLocation>
        <location evidence="1">Nucleus</location>
    </subcellularLocation>
</comment>
<evidence type="ECO:0000256" key="2">
    <source>
        <dbReference type="ARBA" id="ARBA00022723"/>
    </source>
</evidence>
<dbReference type="GO" id="GO:0000981">
    <property type="term" value="F:DNA-binding transcription factor activity, RNA polymerase II-specific"/>
    <property type="evidence" value="ECO:0007669"/>
    <property type="project" value="InterPro"/>
</dbReference>
<dbReference type="Pfam" id="PF00172">
    <property type="entry name" value="Zn_clus"/>
    <property type="match status" value="1"/>
</dbReference>
<evidence type="ECO:0000256" key="7">
    <source>
        <dbReference type="SAM" id="MobiDB-lite"/>
    </source>
</evidence>
<name>A0A4S9Y116_AURPU</name>
<dbReference type="EMBL" id="QZBT01000044">
    <property type="protein sequence ID" value="THZ84474.1"/>
    <property type="molecule type" value="Genomic_DNA"/>
</dbReference>
<keyword evidence="3" id="KW-0805">Transcription regulation</keyword>
<keyword evidence="4" id="KW-0843">Virulence</keyword>
<evidence type="ECO:0000313" key="9">
    <source>
        <dbReference type="EMBL" id="THZ84474.1"/>
    </source>
</evidence>
<dbReference type="GO" id="GO:0003677">
    <property type="term" value="F:DNA binding"/>
    <property type="evidence" value="ECO:0007669"/>
    <property type="project" value="InterPro"/>
</dbReference>
<dbReference type="PRINTS" id="PR00755">
    <property type="entry name" value="AFLATOXINBRP"/>
</dbReference>
<feature type="compositionally biased region" description="Low complexity" evidence="7">
    <location>
        <begin position="815"/>
        <end position="856"/>
    </location>
</feature>
<dbReference type="PROSITE" id="PS50048">
    <property type="entry name" value="ZN2_CY6_FUNGAL_2"/>
    <property type="match status" value="1"/>
</dbReference>
<dbReference type="PANTHER" id="PTHR47338">
    <property type="entry name" value="ZN(II)2CYS6 TRANSCRIPTION FACTOR (EUROFUNG)-RELATED"/>
    <property type="match status" value="1"/>
</dbReference>
<feature type="region of interest" description="Disordered" evidence="7">
    <location>
        <begin position="230"/>
        <end position="270"/>
    </location>
</feature>
<dbReference type="SMART" id="SM00066">
    <property type="entry name" value="GAL4"/>
    <property type="match status" value="1"/>
</dbReference>
<dbReference type="CDD" id="cd12148">
    <property type="entry name" value="fungal_TF_MHR"/>
    <property type="match status" value="1"/>
</dbReference>
<evidence type="ECO:0000256" key="3">
    <source>
        <dbReference type="ARBA" id="ARBA00023015"/>
    </source>
</evidence>
<evidence type="ECO:0000256" key="6">
    <source>
        <dbReference type="ARBA" id="ARBA00023242"/>
    </source>
</evidence>
<dbReference type="InterPro" id="IPR036864">
    <property type="entry name" value="Zn2-C6_fun-type_DNA-bd_sf"/>
</dbReference>
<proteinExistence type="predicted"/>
<dbReference type="AlphaFoldDB" id="A0A4S9Y116"/>
<dbReference type="Pfam" id="PF04082">
    <property type="entry name" value="Fungal_trans"/>
    <property type="match status" value="1"/>
</dbReference>
<dbReference type="CDD" id="cd00067">
    <property type="entry name" value="GAL4"/>
    <property type="match status" value="1"/>
</dbReference>
<feature type="region of interest" description="Disordered" evidence="7">
    <location>
        <begin position="1"/>
        <end position="24"/>
    </location>
</feature>
<feature type="compositionally biased region" description="Polar residues" evidence="7">
    <location>
        <begin position="1"/>
        <end position="16"/>
    </location>
</feature>
<evidence type="ECO:0000256" key="4">
    <source>
        <dbReference type="ARBA" id="ARBA00023026"/>
    </source>
</evidence>
<evidence type="ECO:0000313" key="10">
    <source>
        <dbReference type="Proteomes" id="UP000310039"/>
    </source>
</evidence>
<evidence type="ECO:0000256" key="1">
    <source>
        <dbReference type="ARBA" id="ARBA00004123"/>
    </source>
</evidence>
<dbReference type="GO" id="GO:0006351">
    <property type="term" value="P:DNA-templated transcription"/>
    <property type="evidence" value="ECO:0007669"/>
    <property type="project" value="InterPro"/>
</dbReference>
<dbReference type="PROSITE" id="PS00463">
    <property type="entry name" value="ZN2_CY6_FUNGAL_1"/>
    <property type="match status" value="1"/>
</dbReference>
<dbReference type="GO" id="GO:0005634">
    <property type="term" value="C:nucleus"/>
    <property type="evidence" value="ECO:0007669"/>
    <property type="project" value="UniProtKB-SubCell"/>
</dbReference>
<dbReference type="SMART" id="SM00906">
    <property type="entry name" value="Fungal_trans"/>
    <property type="match status" value="1"/>
</dbReference>
<reference evidence="9 10" key="1">
    <citation type="submission" date="2018-10" db="EMBL/GenBank/DDBJ databases">
        <title>Fifty Aureobasidium pullulans genomes reveal a recombining polyextremotolerant generalist.</title>
        <authorList>
            <person name="Gostincar C."/>
            <person name="Turk M."/>
            <person name="Zajc J."/>
            <person name="Gunde-Cimerman N."/>
        </authorList>
    </citation>
    <scope>NUCLEOTIDE SEQUENCE [LARGE SCALE GENOMIC DNA]</scope>
    <source>
        <strain evidence="9 10">EXF-3403</strain>
    </source>
</reference>
<dbReference type="InterPro" id="IPR007219">
    <property type="entry name" value="XnlR_reg_dom"/>
</dbReference>
<dbReference type="PANTHER" id="PTHR47338:SF27">
    <property type="entry name" value="ZN(II)2CYS6 TRANSCRIPTION FACTOR (EUROFUNG)"/>
    <property type="match status" value="1"/>
</dbReference>